<keyword evidence="4" id="KW-1185">Reference proteome</keyword>
<protein>
    <submittedName>
        <fullName evidence="3">Uncharacterized protein</fullName>
    </submittedName>
</protein>
<evidence type="ECO:0000313" key="4">
    <source>
        <dbReference type="Proteomes" id="UP000198693"/>
    </source>
</evidence>
<keyword evidence="2" id="KW-0732">Signal</keyword>
<dbReference type="Proteomes" id="UP000198693">
    <property type="component" value="Unassembled WGS sequence"/>
</dbReference>
<feature type="transmembrane region" description="Helical" evidence="1">
    <location>
        <begin position="43"/>
        <end position="66"/>
    </location>
</feature>
<dbReference type="AlphaFoldDB" id="A0A1I7F6W0"/>
<accession>A0A1I7F6W0</accession>
<organism evidence="3 4">
    <name type="scientific">Halomonas korlensis</name>
    <dbReference type="NCBI Taxonomy" id="463301"/>
    <lineage>
        <taxon>Bacteria</taxon>
        <taxon>Pseudomonadati</taxon>
        <taxon>Pseudomonadota</taxon>
        <taxon>Gammaproteobacteria</taxon>
        <taxon>Oceanospirillales</taxon>
        <taxon>Halomonadaceae</taxon>
        <taxon>Halomonas</taxon>
    </lineage>
</organism>
<keyword evidence="1" id="KW-1133">Transmembrane helix</keyword>
<evidence type="ECO:0000256" key="1">
    <source>
        <dbReference type="SAM" id="Phobius"/>
    </source>
</evidence>
<gene>
    <name evidence="3" type="ORF">SAMN04487955_101274</name>
</gene>
<keyword evidence="1" id="KW-0472">Membrane</keyword>
<sequence length="75" mass="8034">MMMRSFKLLRPVVLGTCLLLPAATVLAHSGHGAPSVHAHTGSPAMLMVLGIAALGVAALVPLFRVLRRRRLRRQA</sequence>
<reference evidence="4" key="1">
    <citation type="submission" date="2016-10" db="EMBL/GenBank/DDBJ databases">
        <authorList>
            <person name="Varghese N."/>
            <person name="Submissions S."/>
        </authorList>
    </citation>
    <scope>NUCLEOTIDE SEQUENCE [LARGE SCALE GENOMIC DNA]</scope>
    <source>
        <strain evidence="4">CGMCC 1.6981</strain>
    </source>
</reference>
<keyword evidence="1" id="KW-0812">Transmembrane</keyword>
<feature type="chain" id="PRO_5011671247" evidence="2">
    <location>
        <begin position="28"/>
        <end position="75"/>
    </location>
</feature>
<evidence type="ECO:0000256" key="2">
    <source>
        <dbReference type="SAM" id="SignalP"/>
    </source>
</evidence>
<dbReference type="STRING" id="463301.SAMN04487955_101274"/>
<dbReference type="EMBL" id="FPBP01000001">
    <property type="protein sequence ID" value="SFU31866.1"/>
    <property type="molecule type" value="Genomic_DNA"/>
</dbReference>
<evidence type="ECO:0000313" key="3">
    <source>
        <dbReference type="EMBL" id="SFU31866.1"/>
    </source>
</evidence>
<dbReference type="RefSeq" id="WP_089792153.1">
    <property type="nucleotide sequence ID" value="NZ_FPBP01000001.1"/>
</dbReference>
<proteinExistence type="predicted"/>
<feature type="signal peptide" evidence="2">
    <location>
        <begin position="1"/>
        <end position="27"/>
    </location>
</feature>
<name>A0A1I7F6W0_9GAMM</name>